<reference evidence="1" key="1">
    <citation type="journal article" date="2009" name="Nature">
        <title>The Schistosoma japonicum genome reveals features of host-parasite interplay.</title>
        <authorList>
            <person name="Liu F."/>
            <person name="Zhou Y."/>
            <person name="Wang Z.Q."/>
            <person name="Lu G."/>
            <person name="Zheng H."/>
            <person name="Brindley P.J."/>
            <person name="McManus D.P."/>
            <person name="Blair D."/>
            <person name="Zhang Q.H."/>
            <person name="Zhong Y."/>
            <person name="Wang S."/>
            <person name="Han Z.G."/>
            <person name="Chen Z."/>
        </authorList>
    </citation>
    <scope>NUCLEOTIDE SEQUENCE</scope>
    <source>
        <strain evidence="1">Anhui</strain>
    </source>
</reference>
<proteinExistence type="evidence at transcript level"/>
<name>C7TXU7_SCHJA</name>
<reference evidence="1" key="2">
    <citation type="submission" date="2009-03" db="EMBL/GenBank/DDBJ databases">
        <authorList>
            <person name="Gang L."/>
        </authorList>
    </citation>
    <scope>NUCLEOTIDE SEQUENCE</scope>
    <source>
        <strain evidence="1">Anhui</strain>
    </source>
</reference>
<protein>
    <submittedName>
        <fullName evidence="1">Hypotheticial protein</fullName>
    </submittedName>
</protein>
<sequence>MLLTSIRIKLLIQNRFPIREVAKVCRCGSFCMH</sequence>
<dbReference type="EMBL" id="FN326699">
    <property type="protein sequence ID" value="CAX82423.1"/>
    <property type="molecule type" value="mRNA"/>
</dbReference>
<accession>C7TXU7</accession>
<dbReference type="AlphaFoldDB" id="C7TXU7"/>
<evidence type="ECO:0000313" key="1">
    <source>
        <dbReference type="EMBL" id="CAX82423.1"/>
    </source>
</evidence>
<organism evidence="1">
    <name type="scientific">Schistosoma japonicum</name>
    <name type="common">Blood fluke</name>
    <dbReference type="NCBI Taxonomy" id="6182"/>
    <lineage>
        <taxon>Eukaryota</taxon>
        <taxon>Metazoa</taxon>
        <taxon>Spiralia</taxon>
        <taxon>Lophotrochozoa</taxon>
        <taxon>Platyhelminthes</taxon>
        <taxon>Trematoda</taxon>
        <taxon>Digenea</taxon>
        <taxon>Strigeidida</taxon>
        <taxon>Schistosomatoidea</taxon>
        <taxon>Schistosomatidae</taxon>
        <taxon>Schistosoma</taxon>
    </lineage>
</organism>